<dbReference type="GO" id="GO:0016787">
    <property type="term" value="F:hydrolase activity"/>
    <property type="evidence" value="ECO:0007669"/>
    <property type="project" value="UniProtKB-KW"/>
</dbReference>
<protein>
    <recommendedName>
        <fullName evidence="1">ATP-dependent DNA helicase</fullName>
        <ecNumber evidence="1">5.6.2.3</ecNumber>
    </recommendedName>
</protein>
<dbReference type="Pfam" id="PF05970">
    <property type="entry name" value="PIF1"/>
    <property type="match status" value="1"/>
</dbReference>
<proteinExistence type="inferred from homology"/>
<evidence type="ECO:0000259" key="2">
    <source>
        <dbReference type="Pfam" id="PF05970"/>
    </source>
</evidence>
<comment type="catalytic activity">
    <reaction evidence="1">
        <text>ATP + H2O = ADP + phosphate + H(+)</text>
        <dbReference type="Rhea" id="RHEA:13065"/>
        <dbReference type="ChEBI" id="CHEBI:15377"/>
        <dbReference type="ChEBI" id="CHEBI:15378"/>
        <dbReference type="ChEBI" id="CHEBI:30616"/>
        <dbReference type="ChEBI" id="CHEBI:43474"/>
        <dbReference type="ChEBI" id="CHEBI:456216"/>
        <dbReference type="EC" id="5.6.2.3"/>
    </reaction>
</comment>
<dbReference type="EC" id="5.6.2.3" evidence="1"/>
<keyword evidence="1" id="KW-0227">DNA damage</keyword>
<dbReference type="Proteomes" id="UP000762676">
    <property type="component" value="Unassembled WGS sequence"/>
</dbReference>
<evidence type="ECO:0000256" key="1">
    <source>
        <dbReference type="RuleBase" id="RU363044"/>
    </source>
</evidence>
<name>A0AAV4JVL8_9GAST</name>
<reference evidence="3 4" key="1">
    <citation type="journal article" date="2021" name="Elife">
        <title>Chloroplast acquisition without the gene transfer in kleptoplastic sea slugs, Plakobranchus ocellatus.</title>
        <authorList>
            <person name="Maeda T."/>
            <person name="Takahashi S."/>
            <person name="Yoshida T."/>
            <person name="Shimamura S."/>
            <person name="Takaki Y."/>
            <person name="Nagai Y."/>
            <person name="Toyoda A."/>
            <person name="Suzuki Y."/>
            <person name="Arimoto A."/>
            <person name="Ishii H."/>
            <person name="Satoh N."/>
            <person name="Nishiyama T."/>
            <person name="Hasebe M."/>
            <person name="Maruyama T."/>
            <person name="Minagawa J."/>
            <person name="Obokata J."/>
            <person name="Shigenobu S."/>
        </authorList>
    </citation>
    <scope>NUCLEOTIDE SEQUENCE [LARGE SCALE GENOMIC DNA]</scope>
</reference>
<comment type="caution">
    <text evidence="3">The sequence shown here is derived from an EMBL/GenBank/DDBJ whole genome shotgun (WGS) entry which is preliminary data.</text>
</comment>
<accession>A0AAV4JVL8</accession>
<dbReference type="GO" id="GO:0006310">
    <property type="term" value="P:DNA recombination"/>
    <property type="evidence" value="ECO:0007669"/>
    <property type="project" value="UniProtKB-KW"/>
</dbReference>
<dbReference type="GO" id="GO:0043139">
    <property type="term" value="F:5'-3' DNA helicase activity"/>
    <property type="evidence" value="ECO:0007669"/>
    <property type="project" value="UniProtKB-EC"/>
</dbReference>
<dbReference type="GO" id="GO:0005524">
    <property type="term" value="F:ATP binding"/>
    <property type="evidence" value="ECO:0007669"/>
    <property type="project" value="UniProtKB-KW"/>
</dbReference>
<keyword evidence="1" id="KW-0347">Helicase</keyword>
<keyword evidence="1" id="KW-0234">DNA repair</keyword>
<dbReference type="InterPro" id="IPR010285">
    <property type="entry name" value="DNA_helicase_pif1-like_DEAD"/>
</dbReference>
<keyword evidence="1" id="KW-0233">DNA recombination</keyword>
<comment type="similarity">
    <text evidence="1">Belongs to the helicase family.</text>
</comment>
<feature type="domain" description="DNA helicase Pif1-like DEAD-box helicase" evidence="2">
    <location>
        <begin position="5"/>
        <end position="45"/>
    </location>
</feature>
<keyword evidence="1" id="KW-0547">Nucleotide-binding</keyword>
<organism evidence="3 4">
    <name type="scientific">Elysia marginata</name>
    <dbReference type="NCBI Taxonomy" id="1093978"/>
    <lineage>
        <taxon>Eukaryota</taxon>
        <taxon>Metazoa</taxon>
        <taxon>Spiralia</taxon>
        <taxon>Lophotrochozoa</taxon>
        <taxon>Mollusca</taxon>
        <taxon>Gastropoda</taxon>
        <taxon>Heterobranchia</taxon>
        <taxon>Euthyneura</taxon>
        <taxon>Panpulmonata</taxon>
        <taxon>Sacoglossa</taxon>
        <taxon>Placobranchoidea</taxon>
        <taxon>Plakobranchidae</taxon>
        <taxon>Elysia</taxon>
    </lineage>
</organism>
<dbReference type="GO" id="GO:0000723">
    <property type="term" value="P:telomere maintenance"/>
    <property type="evidence" value="ECO:0007669"/>
    <property type="project" value="InterPro"/>
</dbReference>
<dbReference type="AlphaFoldDB" id="A0AAV4JVL8"/>
<gene>
    <name evidence="3" type="ORF">ElyMa_007043900</name>
</gene>
<keyword evidence="4" id="KW-1185">Reference proteome</keyword>
<dbReference type="EMBL" id="BMAT01014090">
    <property type="protein sequence ID" value="GFS26109.1"/>
    <property type="molecule type" value="Genomic_DNA"/>
</dbReference>
<comment type="cofactor">
    <cofactor evidence="1">
        <name>Mg(2+)</name>
        <dbReference type="ChEBI" id="CHEBI:18420"/>
    </cofactor>
</comment>
<evidence type="ECO:0000313" key="3">
    <source>
        <dbReference type="EMBL" id="GFS26109.1"/>
    </source>
</evidence>
<keyword evidence="1" id="KW-0378">Hydrolase</keyword>
<dbReference type="GO" id="GO:0006281">
    <property type="term" value="P:DNA repair"/>
    <property type="evidence" value="ECO:0007669"/>
    <property type="project" value="UniProtKB-KW"/>
</dbReference>
<sequence length="89" mass="9946">MTPRDAAGKLLKEANLLVIDEVSMGHKYIFEAIDRKLQDIVENTSILVASPCSLLETSGKYFQLSDMVLGLKLSKHRSSHHICGDIQLY</sequence>
<evidence type="ECO:0000313" key="4">
    <source>
        <dbReference type="Proteomes" id="UP000762676"/>
    </source>
</evidence>
<keyword evidence="1" id="KW-0067">ATP-binding</keyword>